<gene>
    <name evidence="2" type="ORF">FGO68_gene5994</name>
</gene>
<protein>
    <recommendedName>
        <fullName evidence="4">Phosphatidylinositol-4-phosphate 5-kinase</fullName>
    </recommendedName>
</protein>
<dbReference type="Pfam" id="PF02493">
    <property type="entry name" value="MORN"/>
    <property type="match status" value="6"/>
</dbReference>
<dbReference type="SUPFAM" id="SSF82185">
    <property type="entry name" value="Histone H3 K4-specific methyltransferase SET7/9 N-terminal domain"/>
    <property type="match status" value="2"/>
</dbReference>
<dbReference type="Gene3D" id="2.20.110.10">
    <property type="entry name" value="Histone H3 K4-specific methyltransferase SET7/9 N-terminal domain"/>
    <property type="match status" value="3"/>
</dbReference>
<keyword evidence="1" id="KW-0677">Repeat</keyword>
<sequence length="467" mass="53949">MILKDGWKWNLEVLNQCVDRVRTVEWTTFEGLKRLEGTTEFQQGVYYGQMLDGKRDGKGMLYITDSNNNPLLYECIWEEGTPISGRFSIIFQNHLDVYTGTFDPYFYRNGHGTWTRDSQDTYTGEFKRGNRNGRGLYTFANGNTFEGTWVNHSQEGVGRFTYKATGGYEIGMYVGNVRFGIQTCYSSGGEYESSKFYHEGALVKTISLQQQDEGDTSAVPTKNKFQQEVREQMLELTKLTCNKKAAKLDSNKQSNLSAKFLQDGWLWDISFLNSKASEDRMVEWNYFEGLKRATHIGDLEPGAYYGQMLNGKRDGYGMLYCTNSLGYKMIYECEWKEGIPIIGRQTITNTYNKWCLHEGTMSPIFELTGQCQWSYQDKDSYTGEFVDGQRSGKGKYIYASGNFFVGEWEANQKHGRGRHTFAQGQYEEGEYKQGKQIGEHRYYLKSGVLHLYRYFEDGKEVKRVEIL</sequence>
<dbReference type="InterPro" id="IPR003409">
    <property type="entry name" value="MORN"/>
</dbReference>
<evidence type="ECO:0000313" key="3">
    <source>
        <dbReference type="Proteomes" id="UP000785679"/>
    </source>
</evidence>
<comment type="caution">
    <text evidence="2">The sequence shown here is derived from an EMBL/GenBank/DDBJ whole genome shotgun (WGS) entry which is preliminary data.</text>
</comment>
<evidence type="ECO:0008006" key="4">
    <source>
        <dbReference type="Google" id="ProtNLM"/>
    </source>
</evidence>
<evidence type="ECO:0000256" key="1">
    <source>
        <dbReference type="ARBA" id="ARBA00022737"/>
    </source>
</evidence>
<reference evidence="2" key="1">
    <citation type="submission" date="2019-06" db="EMBL/GenBank/DDBJ databases">
        <authorList>
            <person name="Zheng W."/>
        </authorList>
    </citation>
    <scope>NUCLEOTIDE SEQUENCE</scope>
    <source>
        <strain evidence="2">QDHG01</strain>
    </source>
</reference>
<dbReference type="SMART" id="SM00698">
    <property type="entry name" value="MORN"/>
    <property type="match status" value="6"/>
</dbReference>
<accession>A0A8J8NVM4</accession>
<evidence type="ECO:0000313" key="2">
    <source>
        <dbReference type="EMBL" id="TNV82636.1"/>
    </source>
</evidence>
<keyword evidence="3" id="KW-1185">Reference proteome</keyword>
<dbReference type="PANTHER" id="PTHR23084">
    <property type="entry name" value="PHOSPHATIDYLINOSITOL-4-PHOSPHATE 5-KINASE RELATED"/>
    <property type="match status" value="1"/>
</dbReference>
<name>A0A8J8NVM4_HALGN</name>
<organism evidence="2 3">
    <name type="scientific">Halteria grandinella</name>
    <dbReference type="NCBI Taxonomy" id="5974"/>
    <lineage>
        <taxon>Eukaryota</taxon>
        <taxon>Sar</taxon>
        <taxon>Alveolata</taxon>
        <taxon>Ciliophora</taxon>
        <taxon>Intramacronucleata</taxon>
        <taxon>Spirotrichea</taxon>
        <taxon>Stichotrichia</taxon>
        <taxon>Sporadotrichida</taxon>
        <taxon>Halteriidae</taxon>
        <taxon>Halteria</taxon>
    </lineage>
</organism>
<proteinExistence type="predicted"/>
<dbReference type="AlphaFoldDB" id="A0A8J8NVM4"/>
<dbReference type="OrthoDB" id="294378at2759"/>
<dbReference type="PANTHER" id="PTHR23084:SF263">
    <property type="entry name" value="MORN REPEAT-CONTAINING PROTEIN 1"/>
    <property type="match status" value="1"/>
</dbReference>
<dbReference type="Proteomes" id="UP000785679">
    <property type="component" value="Unassembled WGS sequence"/>
</dbReference>
<dbReference type="EMBL" id="RRYP01004728">
    <property type="protein sequence ID" value="TNV82636.1"/>
    <property type="molecule type" value="Genomic_DNA"/>
</dbReference>